<protein>
    <recommendedName>
        <fullName evidence="3">BAP29/BAP31 transmembrane domain-containing protein</fullName>
    </recommendedName>
</protein>
<feature type="domain" description="BAP29/BAP31 transmembrane" evidence="3">
    <location>
        <begin position="44"/>
        <end position="115"/>
    </location>
</feature>
<dbReference type="Pfam" id="PF05529">
    <property type="entry name" value="Bap31"/>
    <property type="match status" value="1"/>
</dbReference>
<keyword evidence="1" id="KW-0175">Coiled coil</keyword>
<name>A0A2T9YZ43_9FUNG</name>
<feature type="coiled-coil region" evidence="1">
    <location>
        <begin position="132"/>
        <end position="183"/>
    </location>
</feature>
<keyword evidence="2" id="KW-0472">Membrane</keyword>
<dbReference type="STRING" id="133385.A0A2T9YZ43"/>
<dbReference type="EMBL" id="MBFR01000009">
    <property type="protein sequence ID" value="PVU97613.1"/>
    <property type="molecule type" value="Genomic_DNA"/>
</dbReference>
<dbReference type="AlphaFoldDB" id="A0A2T9YZ43"/>
<sequence length="201" mass="22800">MSGVTYSVIFAVMISEILVFIVLVFPFPNKWKRAAVKAIGTSKLLNSIIKVLKYKKLADASILTADAKTYSSLTISKIYEQRNMYLTGITLILRFTISSAFSTIKKTMHAQIELERLIKKQSVEMVSNNTSSSKVENKIKKLEDQIIESEEKLLESKKKQIDYINLNKQAENAYQVLMDLSEKHQTLLVSLGLNTENKKDS</sequence>
<reference evidence="4 5" key="1">
    <citation type="journal article" date="2018" name="MBio">
        <title>Comparative Genomics Reveals the Core Gene Toolbox for the Fungus-Insect Symbiosis.</title>
        <authorList>
            <person name="Wang Y."/>
            <person name="Stata M."/>
            <person name="Wang W."/>
            <person name="Stajich J.E."/>
            <person name="White M.M."/>
            <person name="Moncalvo J.M."/>
        </authorList>
    </citation>
    <scope>NUCLEOTIDE SEQUENCE [LARGE SCALE GENOMIC DNA]</scope>
    <source>
        <strain evidence="4 5">SWE-8-4</strain>
    </source>
</reference>
<keyword evidence="5" id="KW-1185">Reference proteome</keyword>
<comment type="caution">
    <text evidence="4">The sequence shown here is derived from an EMBL/GenBank/DDBJ whole genome shotgun (WGS) entry which is preliminary data.</text>
</comment>
<gene>
    <name evidence="4" type="ORF">BB561_000441</name>
</gene>
<dbReference type="OrthoDB" id="435607at2759"/>
<evidence type="ECO:0000313" key="5">
    <source>
        <dbReference type="Proteomes" id="UP000245383"/>
    </source>
</evidence>
<keyword evidence="2" id="KW-0812">Transmembrane</keyword>
<evidence type="ECO:0000256" key="1">
    <source>
        <dbReference type="SAM" id="Coils"/>
    </source>
</evidence>
<feature type="transmembrane region" description="Helical" evidence="2">
    <location>
        <begin position="6"/>
        <end position="27"/>
    </location>
</feature>
<evidence type="ECO:0000259" key="3">
    <source>
        <dbReference type="Pfam" id="PF05529"/>
    </source>
</evidence>
<evidence type="ECO:0000313" key="4">
    <source>
        <dbReference type="EMBL" id="PVU97613.1"/>
    </source>
</evidence>
<dbReference type="InterPro" id="IPR040463">
    <property type="entry name" value="BAP29/BAP31_N"/>
</dbReference>
<keyword evidence="2" id="KW-1133">Transmembrane helix</keyword>
<dbReference type="Proteomes" id="UP000245383">
    <property type="component" value="Unassembled WGS sequence"/>
</dbReference>
<accession>A0A2T9YZ43</accession>
<organism evidence="4 5">
    <name type="scientific">Smittium simulii</name>
    <dbReference type="NCBI Taxonomy" id="133385"/>
    <lineage>
        <taxon>Eukaryota</taxon>
        <taxon>Fungi</taxon>
        <taxon>Fungi incertae sedis</taxon>
        <taxon>Zoopagomycota</taxon>
        <taxon>Kickxellomycotina</taxon>
        <taxon>Harpellomycetes</taxon>
        <taxon>Harpellales</taxon>
        <taxon>Legeriomycetaceae</taxon>
        <taxon>Smittium</taxon>
    </lineage>
</organism>
<evidence type="ECO:0000256" key="2">
    <source>
        <dbReference type="SAM" id="Phobius"/>
    </source>
</evidence>
<proteinExistence type="predicted"/>